<keyword evidence="6 7" id="KW-0472">Membrane</keyword>
<dbReference type="SUPFAM" id="SSF103473">
    <property type="entry name" value="MFS general substrate transporter"/>
    <property type="match status" value="1"/>
</dbReference>
<evidence type="ECO:0000256" key="4">
    <source>
        <dbReference type="ARBA" id="ARBA00022692"/>
    </source>
</evidence>
<sequence>MRTRQITNPVYPNFNMLMEYKSVLKNKNFVYIWVSQIFSQLTINMMNFVLLIRLFEVTGSAISTAFLWVAYALPAILIGPFASGIIDLVDRKKILIVTNLLQSLTIFLYAMAFRSSIFLLYEVVFIYSFLNQFYLPSETATLPSVLDKKQLVHGNSLFFITQQSSLVLGFALAGLLNTLFGFRDTLFLCSGFLFIAFLSTLFLPKFKPKEAISKKFEEGVFDFFRHIFEGYNFIKSERKVLTPVLLLLVFQMAVQICIVQFPVMAKNILAIPLNAASVYILVPAGIGAIIGALTLPKILKKDVRKKTLIDASLLIIGISVLLLAFVAPLFVYTLRVLISSLLIASIGFSFVGILVPSQTFLQESTPENLRGRVFGNFSFLVTATSVLPVIFSGSIVEVFGIRFLLFMLAVMVFFVYAISKKFGNRFLAG</sequence>
<reference evidence="9 10" key="1">
    <citation type="journal article" date="2015" name="Nature">
        <title>rRNA introns, odd ribosomes, and small enigmatic genomes across a large radiation of phyla.</title>
        <authorList>
            <person name="Brown C.T."/>
            <person name="Hug L.A."/>
            <person name="Thomas B.C."/>
            <person name="Sharon I."/>
            <person name="Castelle C.J."/>
            <person name="Singh A."/>
            <person name="Wilkins M.J."/>
            <person name="Williams K.H."/>
            <person name="Banfield J.F."/>
        </authorList>
    </citation>
    <scope>NUCLEOTIDE SEQUENCE [LARGE SCALE GENOMIC DNA]</scope>
</reference>
<dbReference type="InterPro" id="IPR020846">
    <property type="entry name" value="MFS_dom"/>
</dbReference>
<comment type="subcellular location">
    <subcellularLocation>
        <location evidence="1">Cell membrane</location>
        <topology evidence="1">Multi-pass membrane protein</topology>
    </subcellularLocation>
</comment>
<keyword evidence="3" id="KW-1003">Cell membrane</keyword>
<feature type="transmembrane region" description="Helical" evidence="7">
    <location>
        <begin position="61"/>
        <end position="82"/>
    </location>
</feature>
<keyword evidence="5 7" id="KW-1133">Transmembrane helix</keyword>
<evidence type="ECO:0000313" key="9">
    <source>
        <dbReference type="EMBL" id="KKR55868.1"/>
    </source>
</evidence>
<feature type="transmembrane region" description="Helical" evidence="7">
    <location>
        <begin position="337"/>
        <end position="361"/>
    </location>
</feature>
<evidence type="ECO:0000313" key="10">
    <source>
        <dbReference type="Proteomes" id="UP000034627"/>
    </source>
</evidence>
<feature type="transmembrane region" description="Helical" evidence="7">
    <location>
        <begin position="94"/>
        <end position="112"/>
    </location>
</feature>
<evidence type="ECO:0000256" key="1">
    <source>
        <dbReference type="ARBA" id="ARBA00004651"/>
    </source>
</evidence>
<evidence type="ECO:0000256" key="3">
    <source>
        <dbReference type="ARBA" id="ARBA00022475"/>
    </source>
</evidence>
<dbReference type="AlphaFoldDB" id="A0A0G0RTL5"/>
<dbReference type="InterPro" id="IPR036259">
    <property type="entry name" value="MFS_trans_sf"/>
</dbReference>
<feature type="transmembrane region" description="Helical" evidence="7">
    <location>
        <begin position="399"/>
        <end position="418"/>
    </location>
</feature>
<keyword evidence="2" id="KW-0813">Transport</keyword>
<feature type="transmembrane region" description="Helical" evidence="7">
    <location>
        <begin position="373"/>
        <end position="393"/>
    </location>
</feature>
<evidence type="ECO:0000256" key="6">
    <source>
        <dbReference type="ARBA" id="ARBA00023136"/>
    </source>
</evidence>
<accession>A0A0G0RTL5</accession>
<dbReference type="Gene3D" id="1.20.1250.20">
    <property type="entry name" value="MFS general substrate transporter like domains"/>
    <property type="match status" value="1"/>
</dbReference>
<feature type="transmembrane region" description="Helical" evidence="7">
    <location>
        <begin position="30"/>
        <end position="55"/>
    </location>
</feature>
<feature type="transmembrane region" description="Helical" evidence="7">
    <location>
        <begin position="307"/>
        <end position="331"/>
    </location>
</feature>
<dbReference type="Pfam" id="PF07690">
    <property type="entry name" value="MFS_1"/>
    <property type="match status" value="1"/>
</dbReference>
<dbReference type="EMBL" id="LBYR01000012">
    <property type="protein sequence ID" value="KKR55868.1"/>
    <property type="molecule type" value="Genomic_DNA"/>
</dbReference>
<proteinExistence type="predicted"/>
<dbReference type="GO" id="GO:0005886">
    <property type="term" value="C:plasma membrane"/>
    <property type="evidence" value="ECO:0007669"/>
    <property type="project" value="UniProtKB-SubCell"/>
</dbReference>
<dbReference type="PANTHER" id="PTHR43266:SF2">
    <property type="entry name" value="MAJOR FACILITATOR SUPERFAMILY (MFS) PROFILE DOMAIN-CONTAINING PROTEIN"/>
    <property type="match status" value="1"/>
</dbReference>
<dbReference type="PROSITE" id="PS50850">
    <property type="entry name" value="MFS"/>
    <property type="match status" value="1"/>
</dbReference>
<dbReference type="PANTHER" id="PTHR43266">
    <property type="entry name" value="MACROLIDE-EFFLUX PROTEIN"/>
    <property type="match status" value="1"/>
</dbReference>
<organism evidence="9 10">
    <name type="scientific">Candidatus Woesebacteria bacterium GW2011_GWF1_40_24</name>
    <dbReference type="NCBI Taxonomy" id="1618601"/>
    <lineage>
        <taxon>Bacteria</taxon>
        <taxon>Candidatus Woeseibacteriota</taxon>
    </lineage>
</organism>
<protein>
    <recommendedName>
        <fullName evidence="8">Major facilitator superfamily (MFS) profile domain-containing protein</fullName>
    </recommendedName>
</protein>
<evidence type="ECO:0000256" key="2">
    <source>
        <dbReference type="ARBA" id="ARBA00022448"/>
    </source>
</evidence>
<feature type="transmembrane region" description="Helical" evidence="7">
    <location>
        <begin position="244"/>
        <end position="264"/>
    </location>
</feature>
<dbReference type="CDD" id="cd06173">
    <property type="entry name" value="MFS_MefA_like"/>
    <property type="match status" value="1"/>
</dbReference>
<feature type="transmembrane region" description="Helical" evidence="7">
    <location>
        <begin position="276"/>
        <end position="295"/>
    </location>
</feature>
<evidence type="ECO:0000256" key="7">
    <source>
        <dbReference type="SAM" id="Phobius"/>
    </source>
</evidence>
<name>A0A0G0RTL5_9BACT</name>
<feature type="transmembrane region" description="Helical" evidence="7">
    <location>
        <begin position="156"/>
        <end position="179"/>
    </location>
</feature>
<dbReference type="InterPro" id="IPR011701">
    <property type="entry name" value="MFS"/>
</dbReference>
<comment type="caution">
    <text evidence="9">The sequence shown here is derived from an EMBL/GenBank/DDBJ whole genome shotgun (WGS) entry which is preliminary data.</text>
</comment>
<keyword evidence="4 7" id="KW-0812">Transmembrane</keyword>
<gene>
    <name evidence="9" type="ORF">UT93_C0012G0006</name>
</gene>
<feature type="transmembrane region" description="Helical" evidence="7">
    <location>
        <begin position="185"/>
        <end position="204"/>
    </location>
</feature>
<evidence type="ECO:0000259" key="8">
    <source>
        <dbReference type="PROSITE" id="PS50850"/>
    </source>
</evidence>
<feature type="transmembrane region" description="Helical" evidence="7">
    <location>
        <begin position="118"/>
        <end position="135"/>
    </location>
</feature>
<dbReference type="GO" id="GO:0022857">
    <property type="term" value="F:transmembrane transporter activity"/>
    <property type="evidence" value="ECO:0007669"/>
    <property type="project" value="InterPro"/>
</dbReference>
<evidence type="ECO:0000256" key="5">
    <source>
        <dbReference type="ARBA" id="ARBA00022989"/>
    </source>
</evidence>
<dbReference type="Proteomes" id="UP000034627">
    <property type="component" value="Unassembled WGS sequence"/>
</dbReference>
<feature type="domain" description="Major facilitator superfamily (MFS) profile" evidence="8">
    <location>
        <begin position="239"/>
        <end position="429"/>
    </location>
</feature>